<evidence type="ECO:0000256" key="1">
    <source>
        <dbReference type="ARBA" id="ARBA00004196"/>
    </source>
</evidence>
<dbReference type="PANTHER" id="PTHR30158">
    <property type="entry name" value="ACRA/E-RELATED COMPONENT OF DRUG EFFLUX TRANSPORTER"/>
    <property type="match status" value="1"/>
</dbReference>
<keyword evidence="3" id="KW-1133">Transmembrane helix</keyword>
<evidence type="ECO:0000313" key="8">
    <source>
        <dbReference type="EMBL" id="QTX32101.1"/>
    </source>
</evidence>
<comment type="subcellular location">
    <subcellularLocation>
        <location evidence="1">Cell envelope</location>
    </subcellularLocation>
</comment>
<reference evidence="9" key="1">
    <citation type="submission" date="2021-04" db="EMBL/GenBank/DDBJ databases">
        <title>A novel Synergistetes isolate from a pyrite-forming mixed culture.</title>
        <authorList>
            <person name="Bunk B."/>
            <person name="Sproer C."/>
            <person name="Spring S."/>
            <person name="Pester M."/>
        </authorList>
    </citation>
    <scope>NUCLEOTIDE SEQUENCE [LARGE SCALE GENOMIC DNA]</scope>
    <source>
        <strain evidence="9">J.5.4.2-T.3.5.2</strain>
    </source>
</reference>
<organism evidence="8 9">
    <name type="scientific">Aminithiophilus ramosus</name>
    <dbReference type="NCBI Taxonomy" id="3029084"/>
    <lineage>
        <taxon>Bacteria</taxon>
        <taxon>Thermotogati</taxon>
        <taxon>Synergistota</taxon>
        <taxon>Synergistia</taxon>
        <taxon>Synergistales</taxon>
        <taxon>Aminithiophilaceae</taxon>
        <taxon>Aminithiophilus</taxon>
    </lineage>
</organism>
<evidence type="ECO:0000313" key="9">
    <source>
        <dbReference type="Proteomes" id="UP000671879"/>
    </source>
</evidence>
<dbReference type="Gene3D" id="2.40.50.100">
    <property type="match status" value="1"/>
</dbReference>
<evidence type="ECO:0000259" key="4">
    <source>
        <dbReference type="Pfam" id="PF25876"/>
    </source>
</evidence>
<accession>A0A9Q7A7A7</accession>
<evidence type="ECO:0000259" key="6">
    <source>
        <dbReference type="Pfam" id="PF25944"/>
    </source>
</evidence>
<gene>
    <name evidence="8" type="ORF">KAR29_12440</name>
</gene>
<dbReference type="AlphaFoldDB" id="A0A9Q7A7A7"/>
<keyword evidence="3" id="KW-0812">Transmembrane</keyword>
<name>A0A9Q7A7A7_9BACT</name>
<protein>
    <submittedName>
        <fullName evidence="8">Efflux RND transporter periplasmic adaptor subunit</fullName>
    </submittedName>
</protein>
<keyword evidence="3" id="KW-0472">Membrane</keyword>
<evidence type="ECO:0000259" key="5">
    <source>
        <dbReference type="Pfam" id="PF25917"/>
    </source>
</evidence>
<comment type="similarity">
    <text evidence="2">Belongs to the membrane fusion protein (MFP) (TC 8.A.1) family.</text>
</comment>
<dbReference type="GO" id="GO:0005886">
    <property type="term" value="C:plasma membrane"/>
    <property type="evidence" value="ECO:0007669"/>
    <property type="project" value="TreeGrafter"/>
</dbReference>
<evidence type="ECO:0000256" key="2">
    <source>
        <dbReference type="ARBA" id="ARBA00009477"/>
    </source>
</evidence>
<dbReference type="InterPro" id="IPR058625">
    <property type="entry name" value="MdtA-like_BSH"/>
</dbReference>
<dbReference type="GO" id="GO:0030313">
    <property type="term" value="C:cell envelope"/>
    <property type="evidence" value="ECO:0007669"/>
    <property type="project" value="UniProtKB-SubCell"/>
</dbReference>
<dbReference type="EMBL" id="CP072943">
    <property type="protein sequence ID" value="QTX32101.1"/>
    <property type="molecule type" value="Genomic_DNA"/>
</dbReference>
<dbReference type="SUPFAM" id="SSF111369">
    <property type="entry name" value="HlyD-like secretion proteins"/>
    <property type="match status" value="1"/>
</dbReference>
<dbReference type="Pfam" id="PF25917">
    <property type="entry name" value="BSH_RND"/>
    <property type="match status" value="1"/>
</dbReference>
<proteinExistence type="inferred from homology"/>
<sequence>MSFSEREKQEINGRSGSGTVKILLVLLLLAAGAYFGRSYLFGESGGQEPQATAPRAPQAPVVVLHRVERADLAVGREYVGRVEPIQTVSLRPQVSGEIEQVHFKEGSMVKAGQLLFTIDARQYKTTVALRKAELAKAEANYDRAVKYDRRLKAADSRSVSASDIEQSESDVLQRKAEVEQARATLQLAQIDLDYTRVTAPISGQAGKAFFTKGNYVTPSSGPLTTIVQMDPIRVTFSLPDRDYLAQLAAFRSSEAVYDAAIRLPDGGLYPEKGLRDFESNVMDEETGTLTVSLRFPNGDGTLVPGSMVRVEARPARSRVVAVVPQEAIMADGEGDFVYVVDEASVAHRRPVSLGDVVGKVSVVLSGLEPGERIVLLGLQSVVPEGKVAPVEATNGKGGKTPAELAQESDFDLETLETASPDRQAKDVAGGSN</sequence>
<keyword evidence="9" id="KW-1185">Reference proteome</keyword>
<feature type="domain" description="Multidrug resistance protein MdtA-like beta-barrel" evidence="6">
    <location>
        <begin position="231"/>
        <end position="311"/>
    </location>
</feature>
<dbReference type="GO" id="GO:0022857">
    <property type="term" value="F:transmembrane transporter activity"/>
    <property type="evidence" value="ECO:0007669"/>
    <property type="project" value="InterPro"/>
</dbReference>
<dbReference type="Proteomes" id="UP000671879">
    <property type="component" value="Chromosome"/>
</dbReference>
<feature type="domain" description="Multidrug resistance protein MdtA-like C-terminal permuted SH3" evidence="7">
    <location>
        <begin position="321"/>
        <end position="379"/>
    </location>
</feature>
<dbReference type="InterPro" id="IPR006143">
    <property type="entry name" value="RND_pump_MFP"/>
</dbReference>
<dbReference type="GO" id="GO:0046677">
    <property type="term" value="P:response to antibiotic"/>
    <property type="evidence" value="ECO:0007669"/>
    <property type="project" value="TreeGrafter"/>
</dbReference>
<dbReference type="Pfam" id="PF25944">
    <property type="entry name" value="Beta-barrel_RND"/>
    <property type="match status" value="1"/>
</dbReference>
<evidence type="ECO:0000256" key="3">
    <source>
        <dbReference type="SAM" id="Phobius"/>
    </source>
</evidence>
<dbReference type="InterPro" id="IPR058627">
    <property type="entry name" value="MdtA-like_C"/>
</dbReference>
<dbReference type="InterPro" id="IPR058624">
    <property type="entry name" value="MdtA-like_HH"/>
</dbReference>
<dbReference type="Pfam" id="PF25967">
    <property type="entry name" value="RND-MFP_C"/>
    <property type="match status" value="1"/>
</dbReference>
<feature type="domain" description="Multidrug resistance protein MdtA-like alpha-helical hairpin" evidence="4">
    <location>
        <begin position="130"/>
        <end position="195"/>
    </location>
</feature>
<feature type="transmembrane region" description="Helical" evidence="3">
    <location>
        <begin position="20"/>
        <end position="40"/>
    </location>
</feature>
<dbReference type="Gene3D" id="1.10.287.470">
    <property type="entry name" value="Helix hairpin bin"/>
    <property type="match status" value="1"/>
</dbReference>
<dbReference type="InterPro" id="IPR058626">
    <property type="entry name" value="MdtA-like_b-barrel"/>
</dbReference>
<dbReference type="Gene3D" id="2.40.30.170">
    <property type="match status" value="1"/>
</dbReference>
<feature type="domain" description="Multidrug resistance protein MdtA-like barrel-sandwich hybrid" evidence="5">
    <location>
        <begin position="87"/>
        <end position="218"/>
    </location>
</feature>
<dbReference type="Gene3D" id="2.40.420.20">
    <property type="match status" value="1"/>
</dbReference>
<dbReference type="KEGG" id="aram:KAR29_12440"/>
<evidence type="ECO:0000259" key="7">
    <source>
        <dbReference type="Pfam" id="PF25967"/>
    </source>
</evidence>
<dbReference type="Pfam" id="PF25876">
    <property type="entry name" value="HH_MFP_RND"/>
    <property type="match status" value="1"/>
</dbReference>
<dbReference type="NCBIfam" id="TIGR01730">
    <property type="entry name" value="RND_mfp"/>
    <property type="match status" value="1"/>
</dbReference>